<evidence type="ECO:0000313" key="2">
    <source>
        <dbReference type="Proteomes" id="UP000295252"/>
    </source>
</evidence>
<accession>A0A068V9J4</accession>
<reference evidence="2" key="1">
    <citation type="journal article" date="2014" name="Science">
        <title>The coffee genome provides insight into the convergent evolution of caffeine biosynthesis.</title>
        <authorList>
            <person name="Denoeud F."/>
            <person name="Carretero-Paulet L."/>
            <person name="Dereeper A."/>
            <person name="Droc G."/>
            <person name="Guyot R."/>
            <person name="Pietrella M."/>
            <person name="Zheng C."/>
            <person name="Alberti A."/>
            <person name="Anthony F."/>
            <person name="Aprea G."/>
            <person name="Aury J.M."/>
            <person name="Bento P."/>
            <person name="Bernard M."/>
            <person name="Bocs S."/>
            <person name="Campa C."/>
            <person name="Cenci A."/>
            <person name="Combes M.C."/>
            <person name="Crouzillat D."/>
            <person name="Da Silva C."/>
            <person name="Daddiego L."/>
            <person name="De Bellis F."/>
            <person name="Dussert S."/>
            <person name="Garsmeur O."/>
            <person name="Gayraud T."/>
            <person name="Guignon V."/>
            <person name="Jahn K."/>
            <person name="Jamilloux V."/>
            <person name="Joet T."/>
            <person name="Labadie K."/>
            <person name="Lan T."/>
            <person name="Leclercq J."/>
            <person name="Lepelley M."/>
            <person name="Leroy T."/>
            <person name="Li L.T."/>
            <person name="Librado P."/>
            <person name="Lopez L."/>
            <person name="Munoz A."/>
            <person name="Noel B."/>
            <person name="Pallavicini A."/>
            <person name="Perrotta G."/>
            <person name="Poncet V."/>
            <person name="Pot D."/>
            <person name="Priyono X."/>
            <person name="Rigoreau M."/>
            <person name="Rouard M."/>
            <person name="Rozas J."/>
            <person name="Tranchant-Dubreuil C."/>
            <person name="VanBuren R."/>
            <person name="Zhang Q."/>
            <person name="Andrade A.C."/>
            <person name="Argout X."/>
            <person name="Bertrand B."/>
            <person name="de Kochko A."/>
            <person name="Graziosi G."/>
            <person name="Henry R.J."/>
            <person name="Jayarama X."/>
            <person name="Ming R."/>
            <person name="Nagai C."/>
            <person name="Rounsley S."/>
            <person name="Sankoff D."/>
            <person name="Giuliano G."/>
            <person name="Albert V.A."/>
            <person name="Wincker P."/>
            <person name="Lashermes P."/>
        </authorList>
    </citation>
    <scope>NUCLEOTIDE SEQUENCE [LARGE SCALE GENOMIC DNA]</scope>
    <source>
        <strain evidence="2">cv. DH200-94</strain>
    </source>
</reference>
<name>A0A068V9J4_COFCA</name>
<keyword evidence="2" id="KW-1185">Reference proteome</keyword>
<dbReference type="Proteomes" id="UP000295252">
    <property type="component" value="Chromosome VII"/>
</dbReference>
<dbReference type="EMBL" id="HG739244">
    <property type="protein sequence ID" value="CDP17445.1"/>
    <property type="molecule type" value="Genomic_DNA"/>
</dbReference>
<organism evidence="1 2">
    <name type="scientific">Coffea canephora</name>
    <name type="common">Robusta coffee</name>
    <dbReference type="NCBI Taxonomy" id="49390"/>
    <lineage>
        <taxon>Eukaryota</taxon>
        <taxon>Viridiplantae</taxon>
        <taxon>Streptophyta</taxon>
        <taxon>Embryophyta</taxon>
        <taxon>Tracheophyta</taxon>
        <taxon>Spermatophyta</taxon>
        <taxon>Magnoliopsida</taxon>
        <taxon>eudicotyledons</taxon>
        <taxon>Gunneridae</taxon>
        <taxon>Pentapetalae</taxon>
        <taxon>asterids</taxon>
        <taxon>lamiids</taxon>
        <taxon>Gentianales</taxon>
        <taxon>Rubiaceae</taxon>
        <taxon>Ixoroideae</taxon>
        <taxon>Gardenieae complex</taxon>
        <taxon>Bertiereae - Coffeeae clade</taxon>
        <taxon>Coffeeae</taxon>
        <taxon>Coffea</taxon>
    </lineage>
</organism>
<dbReference type="Gramene" id="CDP17445">
    <property type="protein sequence ID" value="CDP17445"/>
    <property type="gene ID" value="GSCOC_T00000916001"/>
</dbReference>
<sequence length="177" mass="20236">MMLCCLRRGNSGRMISKSIFKLVMPWHRRMMDLSITILLRSSLLQSSSSTGFVSPSVHFQFLAMLHLTPLMFNYLQSTTWGLVWHKQSWEQFCSAALSYEMKHHSRSLGPLQVHSEALIFHVLFLTSQLRLLSSLSRTGIWSCNLFLTKSPTRKCMAYFSQKCPSSHFPSSQKVGVG</sequence>
<protein>
    <submittedName>
        <fullName evidence="1">Uncharacterized protein</fullName>
    </submittedName>
</protein>
<proteinExistence type="predicted"/>
<gene>
    <name evidence="1" type="ORF">GSCOC_T00000916001</name>
</gene>
<evidence type="ECO:0000313" key="1">
    <source>
        <dbReference type="EMBL" id="CDP17445.1"/>
    </source>
</evidence>
<dbReference type="AlphaFoldDB" id="A0A068V9J4"/>
<dbReference type="InParanoid" id="A0A068V9J4"/>